<accession>A0A316ZJU3</accession>
<dbReference type="GeneID" id="37268665"/>
<protein>
    <submittedName>
        <fullName evidence="1">Uncharacterized protein</fullName>
    </submittedName>
</protein>
<keyword evidence="2" id="KW-1185">Reference proteome</keyword>
<gene>
    <name evidence="1" type="ORF">FA09DRAFT_324168</name>
</gene>
<dbReference type="Proteomes" id="UP000245946">
    <property type="component" value="Unassembled WGS sequence"/>
</dbReference>
<dbReference type="RefSeq" id="XP_025601643.1">
    <property type="nucleotide sequence ID" value="XM_025741121.1"/>
</dbReference>
<name>A0A316ZJU3_9BASI</name>
<reference evidence="1 2" key="1">
    <citation type="journal article" date="2018" name="Mol. Biol. Evol.">
        <title>Broad Genomic Sampling Reveals a Smut Pathogenic Ancestry of the Fungal Clade Ustilaginomycotina.</title>
        <authorList>
            <person name="Kijpornyongpan T."/>
            <person name="Mondo S.J."/>
            <person name="Barry K."/>
            <person name="Sandor L."/>
            <person name="Lee J."/>
            <person name="Lipzen A."/>
            <person name="Pangilinan J."/>
            <person name="LaButti K."/>
            <person name="Hainaut M."/>
            <person name="Henrissat B."/>
            <person name="Grigoriev I.V."/>
            <person name="Spatafora J.W."/>
            <person name="Aime M.C."/>
        </authorList>
    </citation>
    <scope>NUCLEOTIDE SEQUENCE [LARGE SCALE GENOMIC DNA]</scope>
    <source>
        <strain evidence="1 2">MCA 4186</strain>
    </source>
</reference>
<dbReference type="AlphaFoldDB" id="A0A316ZJU3"/>
<organism evidence="1 2">
    <name type="scientific">Tilletiopsis washingtonensis</name>
    <dbReference type="NCBI Taxonomy" id="58919"/>
    <lineage>
        <taxon>Eukaryota</taxon>
        <taxon>Fungi</taxon>
        <taxon>Dikarya</taxon>
        <taxon>Basidiomycota</taxon>
        <taxon>Ustilaginomycotina</taxon>
        <taxon>Exobasidiomycetes</taxon>
        <taxon>Entylomatales</taxon>
        <taxon>Entylomatales incertae sedis</taxon>
        <taxon>Tilletiopsis</taxon>
    </lineage>
</organism>
<dbReference type="EMBL" id="KZ819283">
    <property type="protein sequence ID" value="PWO01365.1"/>
    <property type="molecule type" value="Genomic_DNA"/>
</dbReference>
<sequence>MPPSAAVPHSNASFRAYLRSDGTIEPPFGGSSWKAVAEALWTQLAAMKDHLGMDEEAGTLARVETASSSDLDGQNAAALPPIAAARDSDAANAAECGLDDETLAFIRRNVDGLDCVLCELLGDTWERWWRRCGALGNHGRSLAFAESMTPPDWTHILAATGNFYSEVGRLIDSVERGEVEDWKVAMV</sequence>
<evidence type="ECO:0000313" key="1">
    <source>
        <dbReference type="EMBL" id="PWO01365.1"/>
    </source>
</evidence>
<evidence type="ECO:0000313" key="2">
    <source>
        <dbReference type="Proteomes" id="UP000245946"/>
    </source>
</evidence>
<proteinExistence type="predicted"/>